<reference evidence="3" key="1">
    <citation type="submission" date="2022-04" db="EMBL/GenBank/DDBJ databases">
        <authorList>
            <person name="Xu L."/>
            <person name="Lv Z."/>
        </authorList>
    </citation>
    <scope>NUCLEOTIDE SEQUENCE</scope>
    <source>
        <strain evidence="3">LV_2022a</strain>
    </source>
</reference>
<dbReference type="EMBL" id="JALJAT010000008">
    <property type="protein sequence ID" value="KAK4467673.1"/>
    <property type="molecule type" value="Genomic_DNA"/>
</dbReference>
<feature type="transmembrane region" description="Helical" evidence="2">
    <location>
        <begin position="6"/>
        <end position="32"/>
    </location>
</feature>
<comment type="caution">
    <text evidence="3">The sequence shown here is derived from an EMBL/GenBank/DDBJ whole genome shotgun (WGS) entry which is preliminary data.</text>
</comment>
<sequence length="123" mass="13419">MNNMGSKFIALIICLPLILLFIAFALAIFYLLRSRKRDRQLRSTTPLHNHLPRTQPISNSNSATTQPSSQLPYPISPSQGGMPTATAAASVTNLDQPPPYPESTELPMAPPAPPPYYSKLSNS</sequence>
<evidence type="ECO:0000256" key="2">
    <source>
        <dbReference type="SAM" id="Phobius"/>
    </source>
</evidence>
<evidence type="ECO:0000256" key="1">
    <source>
        <dbReference type="SAM" id="MobiDB-lite"/>
    </source>
</evidence>
<feature type="region of interest" description="Disordered" evidence="1">
    <location>
        <begin position="42"/>
        <end position="123"/>
    </location>
</feature>
<gene>
    <name evidence="3" type="ORF">MN116_008612</name>
</gene>
<feature type="compositionally biased region" description="Polar residues" evidence="1">
    <location>
        <begin position="55"/>
        <end position="95"/>
    </location>
</feature>
<accession>A0AAE1Z5D2</accession>
<proteinExistence type="predicted"/>
<evidence type="ECO:0000313" key="3">
    <source>
        <dbReference type="EMBL" id="KAK4467673.1"/>
    </source>
</evidence>
<reference evidence="3" key="2">
    <citation type="journal article" date="2023" name="Infect Dis Poverty">
        <title>Chromosome-scale genome of the human blood fluke Schistosoma mekongi and its implications for public health.</title>
        <authorList>
            <person name="Zhou M."/>
            <person name="Xu L."/>
            <person name="Xu D."/>
            <person name="Chen W."/>
            <person name="Khan J."/>
            <person name="Hu Y."/>
            <person name="Huang H."/>
            <person name="Wei H."/>
            <person name="Zhang Y."/>
            <person name="Chusongsang P."/>
            <person name="Tanasarnprasert K."/>
            <person name="Hu X."/>
            <person name="Limpanont Y."/>
            <person name="Lv Z."/>
        </authorList>
    </citation>
    <scope>NUCLEOTIDE SEQUENCE</scope>
    <source>
        <strain evidence="3">LV_2022a</strain>
    </source>
</reference>
<keyword evidence="2" id="KW-1133">Transmembrane helix</keyword>
<keyword evidence="2" id="KW-0472">Membrane</keyword>
<dbReference type="Proteomes" id="UP001292079">
    <property type="component" value="Unassembled WGS sequence"/>
</dbReference>
<evidence type="ECO:0000313" key="4">
    <source>
        <dbReference type="Proteomes" id="UP001292079"/>
    </source>
</evidence>
<keyword evidence="4" id="KW-1185">Reference proteome</keyword>
<protein>
    <submittedName>
        <fullName evidence="3">Uncharacterized protein</fullName>
    </submittedName>
</protein>
<keyword evidence="2" id="KW-0812">Transmembrane</keyword>
<name>A0AAE1Z5D2_SCHME</name>
<dbReference type="AlphaFoldDB" id="A0AAE1Z5D2"/>
<organism evidence="3 4">
    <name type="scientific">Schistosoma mekongi</name>
    <name type="common">Parasitic worm</name>
    <dbReference type="NCBI Taxonomy" id="38744"/>
    <lineage>
        <taxon>Eukaryota</taxon>
        <taxon>Metazoa</taxon>
        <taxon>Spiralia</taxon>
        <taxon>Lophotrochozoa</taxon>
        <taxon>Platyhelminthes</taxon>
        <taxon>Trematoda</taxon>
        <taxon>Digenea</taxon>
        <taxon>Strigeidida</taxon>
        <taxon>Schistosomatoidea</taxon>
        <taxon>Schistosomatidae</taxon>
        <taxon>Schistosoma</taxon>
    </lineage>
</organism>